<evidence type="ECO:0000313" key="2">
    <source>
        <dbReference type="EMBL" id="SNZ00789.1"/>
    </source>
</evidence>
<accession>A0A285MUC0</accession>
<sequence length="292" mass="32187">MKKNPKQFNFTKITLVFIGTVLLMATSCSKEEDTTEELSSTAVISAAELQYSDETEMISEEVTAIAEDVYASDEISFISKIPHRSDFLPDCVTITTVTTDTTKEKTIDFGEGCELPNGNVLSGIINLSYAKDMEAATKTLTLSLENFTFNGAAIEGSANILRERSNENENPQSTANASFATTWPDGDTASFEGTRTREWIEGYGSGFWGDNVFLITGKRTYVGREGNVFVKEVITPLRREMACRFIVSGVLEITRNENTASLDFGDGTCDAIGILTQPDGTEKEIFLRRFKK</sequence>
<proteinExistence type="predicted"/>
<dbReference type="OrthoDB" id="1114031at2"/>
<reference evidence="3" key="1">
    <citation type="submission" date="2017-09" db="EMBL/GenBank/DDBJ databases">
        <authorList>
            <person name="Varghese N."/>
            <person name="Submissions S."/>
        </authorList>
    </citation>
    <scope>NUCLEOTIDE SEQUENCE [LARGE SCALE GENOMIC DNA]</scope>
    <source>
        <strain evidence="3">DSM 25885</strain>
    </source>
</reference>
<evidence type="ECO:0000313" key="3">
    <source>
        <dbReference type="Proteomes" id="UP000219048"/>
    </source>
</evidence>
<keyword evidence="3" id="KW-1185">Reference proteome</keyword>
<dbReference type="PROSITE" id="PS51257">
    <property type="entry name" value="PROKAR_LIPOPROTEIN"/>
    <property type="match status" value="1"/>
</dbReference>
<gene>
    <name evidence="2" type="ORF">SAMN06265377_2615</name>
</gene>
<feature type="region of interest" description="Disordered" evidence="1">
    <location>
        <begin position="165"/>
        <end position="191"/>
    </location>
</feature>
<evidence type="ECO:0000256" key="1">
    <source>
        <dbReference type="SAM" id="MobiDB-lite"/>
    </source>
</evidence>
<dbReference type="EMBL" id="OBEH01000004">
    <property type="protein sequence ID" value="SNZ00789.1"/>
    <property type="molecule type" value="Genomic_DNA"/>
</dbReference>
<dbReference type="Proteomes" id="UP000219048">
    <property type="component" value="Unassembled WGS sequence"/>
</dbReference>
<organism evidence="2 3">
    <name type="scientific">Flagellimonas pacifica</name>
    <dbReference type="NCBI Taxonomy" id="1247520"/>
    <lineage>
        <taxon>Bacteria</taxon>
        <taxon>Pseudomonadati</taxon>
        <taxon>Bacteroidota</taxon>
        <taxon>Flavobacteriia</taxon>
        <taxon>Flavobacteriales</taxon>
        <taxon>Flavobacteriaceae</taxon>
        <taxon>Flagellimonas</taxon>
    </lineage>
</organism>
<feature type="compositionally biased region" description="Polar residues" evidence="1">
    <location>
        <begin position="168"/>
        <end position="181"/>
    </location>
</feature>
<evidence type="ECO:0008006" key="4">
    <source>
        <dbReference type="Google" id="ProtNLM"/>
    </source>
</evidence>
<dbReference type="RefSeq" id="WP_097046260.1">
    <property type="nucleotide sequence ID" value="NZ_OBEH01000004.1"/>
</dbReference>
<protein>
    <recommendedName>
        <fullName evidence="4">Lipoprotein</fullName>
    </recommendedName>
</protein>
<dbReference type="AlphaFoldDB" id="A0A285MUC0"/>
<name>A0A285MUC0_9FLAO</name>